<dbReference type="Pfam" id="PF12770">
    <property type="entry name" value="CHAT"/>
    <property type="match status" value="1"/>
</dbReference>
<dbReference type="Proteomes" id="UP001520654">
    <property type="component" value="Unassembled WGS sequence"/>
</dbReference>
<keyword evidence="3" id="KW-1185">Reference proteome</keyword>
<name>A0ABS8EGI6_9ACTN</name>
<sequence>MRAQLLESLRARIRAAERREDGGDVLSWEALSEAVGLLSHRRSQGLDLEALVTAGLLFFHRAMRQRPERRTVEMVAAAQLLGPVYASAPHLVPARVRAFYANGQDPWEHFSADTGFTTDPSVWWELHKDPTQRYLVSDEDRAGRAYLSLALALLRLARLSAGPSHPILPQLLTGTAALLGLYRAATGDLAACREAVEVGRAALRELPPGDPAHGLTLANTGLAALELARRLEDRPAAELAVRCFRTALALGEDEDGGRGVNLGGALAVLAGLVDGEEPLFEAVALFHAAADRAGETAVNNLDAALGMLLRRPESLSYERLAALCATLLDHPGPDRPADVLLMRVLGIIRMQQAEEHSDLAALREAVALCRRVLAVSDDPEARGEAANNASSALRVLAQHTQDVPAAREAIALARTALDCATLAERLDEAMARANLATAHNVLFELTGDLEAQREAVYASRRAVEALAPEEHAEHAGLVTAQAMILHRYASRTRDLALLREALNAQRRVAALPDVRLRLAAPAGVPARRVTVLCGLLSMLTDAWVLIPDEPLSSLEEAVSVGESAMALVAPGDHVEPFVLNEFARAQRLLGGAEADPGRLRTAVALADRALALGDHAVRAALVAAEIERAHALDHLAALETDPAAAAELRSAAAAGFARARDSEGGRADVRMLAALRQLNATDVTAPDALEHLAKTVDLLRRTVTSGPLWNDREHALRSFSRLTERIIATGLAADDPERLVTVLERSRGLLSEDAMDIRRDLHDLDPARAKELRLIDARLRALDAQDRAAAAEDFTQRRALDRELAAERARLTEHWSRLRGEEPADDAPDLTALAADGPLVLVASVRSGGYAFLLTGNPARPVEVLELPGLDRRSADERVLTFLTARHFATSDAYPLRVRQSAQAEVRDTLAWLWTAAAGPVLEALGLTGTPTPQSGPWPRLWWCPVGFLSYLPWHAAGPPTGEGVLDRAVSSYTASLRALAYVRSMPGAPAHPRTLIVAQPEAPGASPLRGVMEEVALLQALLPGATLIAGAEATKEVVLAALADHDAVHLACHAMTDVHAPGTSRLLLADHESAPLTVAELSALYLPGRQLAMLSACSTSEISPDLTNEALHLTGAFQLAGFRHVTGALWPVSDATAGEVSRAFYAHLTASGTRPPRTDEAAFALHAAVRELRAAYPATPTIWASYIHTGA</sequence>
<dbReference type="EMBL" id="JAINUL010000001">
    <property type="protein sequence ID" value="MCC0100270.1"/>
    <property type="molecule type" value="Genomic_DNA"/>
</dbReference>
<feature type="domain" description="CHAT" evidence="1">
    <location>
        <begin position="908"/>
        <end position="1191"/>
    </location>
</feature>
<gene>
    <name evidence="2" type="ORF">K7B10_36935</name>
</gene>
<proteinExistence type="predicted"/>
<dbReference type="InterPro" id="IPR024983">
    <property type="entry name" value="CHAT_dom"/>
</dbReference>
<evidence type="ECO:0000259" key="1">
    <source>
        <dbReference type="Pfam" id="PF12770"/>
    </source>
</evidence>
<protein>
    <submittedName>
        <fullName evidence="2">CHAT domain-containing protein</fullName>
    </submittedName>
</protein>
<reference evidence="2 3" key="1">
    <citation type="submission" date="2021-08" db="EMBL/GenBank/DDBJ databases">
        <title>Genomic Architecture of Streptomyces flavotricini NGL1 and Streptomyces erythrochromogenes HMS4 With Differential Plant Beneficial attributes and laccase production capabilities.</title>
        <authorList>
            <person name="Salwan R."/>
            <person name="Kaur R."/>
            <person name="Sharma V."/>
        </authorList>
    </citation>
    <scope>NUCLEOTIDE SEQUENCE [LARGE SCALE GENOMIC DNA]</scope>
    <source>
        <strain evidence="2 3">NGL1</strain>
    </source>
</reference>
<comment type="caution">
    <text evidence="2">The sequence shown here is derived from an EMBL/GenBank/DDBJ whole genome shotgun (WGS) entry which is preliminary data.</text>
</comment>
<accession>A0ABS8EGI6</accession>
<evidence type="ECO:0000313" key="2">
    <source>
        <dbReference type="EMBL" id="MCC0100270.1"/>
    </source>
</evidence>
<evidence type="ECO:0000313" key="3">
    <source>
        <dbReference type="Proteomes" id="UP001520654"/>
    </source>
</evidence>
<organism evidence="2 3">
    <name type="scientific">Streptomyces flavotricini</name>
    <dbReference type="NCBI Taxonomy" id="66888"/>
    <lineage>
        <taxon>Bacteria</taxon>
        <taxon>Bacillati</taxon>
        <taxon>Actinomycetota</taxon>
        <taxon>Actinomycetes</taxon>
        <taxon>Kitasatosporales</taxon>
        <taxon>Streptomycetaceae</taxon>
        <taxon>Streptomyces</taxon>
    </lineage>
</organism>
<dbReference type="RefSeq" id="WP_229343667.1">
    <property type="nucleotide sequence ID" value="NZ_JAINUL010000001.1"/>
</dbReference>